<protein>
    <submittedName>
        <fullName evidence="2">Phage baseplate assembly protein W</fullName>
    </submittedName>
</protein>
<dbReference type="RefSeq" id="WP_234975855.1">
    <property type="nucleotide sequence ID" value="NZ_FUYB01000009.1"/>
</dbReference>
<name>A0A1T4WV80_9GAMM</name>
<gene>
    <name evidence="2" type="ORF">SAMN02745130_02186</name>
</gene>
<evidence type="ECO:0000259" key="1">
    <source>
        <dbReference type="Pfam" id="PF04965"/>
    </source>
</evidence>
<evidence type="ECO:0000313" key="3">
    <source>
        <dbReference type="Proteomes" id="UP000190460"/>
    </source>
</evidence>
<dbReference type="InterPro" id="IPR007048">
    <property type="entry name" value="IraD/Gp25-like"/>
</dbReference>
<feature type="domain" description="IraD/Gp25-like" evidence="1">
    <location>
        <begin position="93"/>
        <end position="166"/>
    </location>
</feature>
<proteinExistence type="predicted"/>
<keyword evidence="3" id="KW-1185">Reference proteome</keyword>
<dbReference type="AlphaFoldDB" id="A0A1T4WV80"/>
<sequence length="192" mass="20905">MSATMDVTAMAQAYAAMAANLSEYAVQVTGGDSKALTLINNKLDVLISSQPAAKNTSTRLVQSSTGSNAPQQLQILRTQRYGMHAQTGRLLSGIEHLKQSIADILCTLIGSRVMRRDYGSRLFELLDKPLNPSTILQWTAAVADALGRWEPRFKLQQVKPTIRSKAEGLQGKWVLELQGDYLGYNVAVGVAL</sequence>
<dbReference type="EMBL" id="FUYB01000009">
    <property type="protein sequence ID" value="SKA81282.1"/>
    <property type="molecule type" value="Genomic_DNA"/>
</dbReference>
<accession>A0A1T4WV80</accession>
<organism evidence="2 3">
    <name type="scientific">Thiothrix eikelboomii</name>
    <dbReference type="NCBI Taxonomy" id="92487"/>
    <lineage>
        <taxon>Bacteria</taxon>
        <taxon>Pseudomonadati</taxon>
        <taxon>Pseudomonadota</taxon>
        <taxon>Gammaproteobacteria</taxon>
        <taxon>Thiotrichales</taxon>
        <taxon>Thiotrichaceae</taxon>
        <taxon>Thiothrix</taxon>
    </lineage>
</organism>
<dbReference type="Proteomes" id="UP000190460">
    <property type="component" value="Unassembled WGS sequence"/>
</dbReference>
<dbReference type="STRING" id="92487.SAMN02745130_02186"/>
<dbReference type="Pfam" id="PF04965">
    <property type="entry name" value="GPW_gp25"/>
    <property type="match status" value="1"/>
</dbReference>
<evidence type="ECO:0000313" key="2">
    <source>
        <dbReference type="EMBL" id="SKA81282.1"/>
    </source>
</evidence>
<dbReference type="SUPFAM" id="SSF160719">
    <property type="entry name" value="gpW/gp25-like"/>
    <property type="match status" value="1"/>
</dbReference>
<dbReference type="Gene3D" id="3.10.450.40">
    <property type="match status" value="1"/>
</dbReference>
<reference evidence="2 3" key="1">
    <citation type="submission" date="2017-02" db="EMBL/GenBank/DDBJ databases">
        <authorList>
            <person name="Peterson S.W."/>
        </authorList>
    </citation>
    <scope>NUCLEOTIDE SEQUENCE [LARGE SCALE GENOMIC DNA]</scope>
    <source>
        <strain evidence="2 3">ATCC 49788</strain>
    </source>
</reference>